<evidence type="ECO:0000256" key="7">
    <source>
        <dbReference type="PROSITE-ProRule" id="PRU10141"/>
    </source>
</evidence>
<dbReference type="GO" id="GO:0005524">
    <property type="term" value="F:ATP binding"/>
    <property type="evidence" value="ECO:0007669"/>
    <property type="project" value="UniProtKB-UniRule"/>
</dbReference>
<dbReference type="Gene3D" id="3.30.200.20">
    <property type="entry name" value="Phosphorylase Kinase, domain 1"/>
    <property type="match status" value="1"/>
</dbReference>
<keyword evidence="3" id="KW-0808">Transferase</keyword>
<dbReference type="InterPro" id="IPR050108">
    <property type="entry name" value="CDK"/>
</dbReference>
<dbReference type="InterPro" id="IPR000719">
    <property type="entry name" value="Prot_kinase_dom"/>
</dbReference>
<evidence type="ECO:0000256" key="4">
    <source>
        <dbReference type="ARBA" id="ARBA00022741"/>
    </source>
</evidence>
<evidence type="ECO:0000256" key="1">
    <source>
        <dbReference type="ARBA" id="ARBA00006485"/>
    </source>
</evidence>
<dbReference type="InterPro" id="IPR011009">
    <property type="entry name" value="Kinase-like_dom_sf"/>
</dbReference>
<organism evidence="10">
    <name type="scientific">Octopus bimaculoides</name>
    <name type="common">California two-spotted octopus</name>
    <dbReference type="NCBI Taxonomy" id="37653"/>
    <lineage>
        <taxon>Eukaryota</taxon>
        <taxon>Metazoa</taxon>
        <taxon>Spiralia</taxon>
        <taxon>Lophotrochozoa</taxon>
        <taxon>Mollusca</taxon>
        <taxon>Cephalopoda</taxon>
        <taxon>Coleoidea</taxon>
        <taxon>Octopodiformes</taxon>
        <taxon>Octopoda</taxon>
        <taxon>Incirrata</taxon>
        <taxon>Octopodidae</taxon>
        <taxon>Octopus</taxon>
    </lineage>
</organism>
<dbReference type="CDD" id="cd07845">
    <property type="entry name" value="STKc_CDK10"/>
    <property type="match status" value="1"/>
</dbReference>
<dbReference type="PROSITE" id="PS00108">
    <property type="entry name" value="PROTEIN_KINASE_ST"/>
    <property type="match status" value="1"/>
</dbReference>
<dbReference type="FunFam" id="3.30.200.20:FF:000256">
    <property type="entry name" value="cyclin-dependent kinase 10 isoform X2"/>
    <property type="match status" value="1"/>
</dbReference>
<sequence>MNDKRPERNDFFYSFLTGDLIEIPEKARLGRCRSVTDFEKLNRVGEGTYGIVYRARDIRSDAIVALKKMRMERERDGIPISGLREINILLNLRHENIVELQEVVVGKSLDSIFLVMEYCEQDLASLLDNMQAPFSEAQVKSIMLQVFKGLQYLHENCIIHRDLKVSNLLMTDEGCVKIADFGLTRKYCMPMKPMTPKVVTLWYRAPELLFGSKTQTTAIDMWSVGCIFGELLAHRPLLPGRGEIHQIELIIEMFGTPNDAIWPGMSKLPALEHFTLKNQPYNNLRHTFPWLSEAGIRLLNFLFMYDPNKRATAEDCLESSYFKEQPYPCVQKSGKSRNPDHLRSQGCRIRGSVPVLHFRGNEKQ</sequence>
<dbReference type="Pfam" id="PF00069">
    <property type="entry name" value="Pkinase"/>
    <property type="match status" value="1"/>
</dbReference>
<dbReference type="PROSITE" id="PS00107">
    <property type="entry name" value="PROTEIN_KINASE_ATP"/>
    <property type="match status" value="1"/>
</dbReference>
<gene>
    <name evidence="10" type="ORF">OCBIM_22036962mg</name>
</gene>
<feature type="domain" description="Protein kinase" evidence="9">
    <location>
        <begin position="38"/>
        <end position="322"/>
    </location>
</feature>
<dbReference type="OrthoDB" id="1732493at2759"/>
<evidence type="ECO:0000256" key="3">
    <source>
        <dbReference type="ARBA" id="ARBA00022679"/>
    </source>
</evidence>
<dbReference type="InterPro" id="IPR044093">
    <property type="entry name" value="STKc_CDK10"/>
</dbReference>
<dbReference type="Gene3D" id="1.10.510.10">
    <property type="entry name" value="Transferase(Phosphotransferase) domain 1"/>
    <property type="match status" value="1"/>
</dbReference>
<evidence type="ECO:0000259" key="9">
    <source>
        <dbReference type="PROSITE" id="PS50011"/>
    </source>
</evidence>
<dbReference type="GO" id="GO:0007346">
    <property type="term" value="P:regulation of mitotic cell cycle"/>
    <property type="evidence" value="ECO:0007669"/>
    <property type="project" value="InterPro"/>
</dbReference>
<proteinExistence type="inferred from homology"/>
<protein>
    <recommendedName>
        <fullName evidence="9">Protein kinase domain-containing protein</fullName>
    </recommendedName>
</protein>
<dbReference type="PANTHER" id="PTHR24056">
    <property type="entry name" value="CELL DIVISION PROTEIN KINASE"/>
    <property type="match status" value="1"/>
</dbReference>
<dbReference type="PANTHER" id="PTHR24056:SF508">
    <property type="entry name" value="CYCLIN-DEPENDENT KINASE 10"/>
    <property type="match status" value="1"/>
</dbReference>
<name>A0A0L8I470_OCTBM</name>
<dbReference type="SUPFAM" id="SSF56112">
    <property type="entry name" value="Protein kinase-like (PK-like)"/>
    <property type="match status" value="1"/>
</dbReference>
<dbReference type="GO" id="GO:0005634">
    <property type="term" value="C:nucleus"/>
    <property type="evidence" value="ECO:0007669"/>
    <property type="project" value="TreeGrafter"/>
</dbReference>
<dbReference type="PROSITE" id="PS50011">
    <property type="entry name" value="PROTEIN_KINASE_DOM"/>
    <property type="match status" value="1"/>
</dbReference>
<dbReference type="GO" id="GO:0004693">
    <property type="term" value="F:cyclin-dependent protein serine/threonine kinase activity"/>
    <property type="evidence" value="ECO:0007669"/>
    <property type="project" value="InterPro"/>
</dbReference>
<keyword evidence="2 8" id="KW-0723">Serine/threonine-protein kinase</keyword>
<dbReference type="AlphaFoldDB" id="A0A0L8I470"/>
<keyword evidence="4 7" id="KW-0547">Nucleotide-binding</keyword>
<evidence type="ECO:0000256" key="8">
    <source>
        <dbReference type="RuleBase" id="RU000304"/>
    </source>
</evidence>
<dbReference type="SMART" id="SM00220">
    <property type="entry name" value="S_TKc"/>
    <property type="match status" value="1"/>
</dbReference>
<evidence type="ECO:0000256" key="2">
    <source>
        <dbReference type="ARBA" id="ARBA00022527"/>
    </source>
</evidence>
<evidence type="ECO:0000256" key="5">
    <source>
        <dbReference type="ARBA" id="ARBA00022777"/>
    </source>
</evidence>
<reference evidence="10" key="1">
    <citation type="submission" date="2015-07" db="EMBL/GenBank/DDBJ databases">
        <title>MeaNS - Measles Nucleotide Surveillance Program.</title>
        <authorList>
            <person name="Tran T."/>
            <person name="Druce J."/>
        </authorList>
    </citation>
    <scope>NUCLEOTIDE SEQUENCE</scope>
    <source>
        <strain evidence="10">UCB-OBI-ISO-001</strain>
        <tissue evidence="10">Gonad</tissue>
    </source>
</reference>
<dbReference type="EMBL" id="KQ416666">
    <property type="protein sequence ID" value="KOF95875.1"/>
    <property type="molecule type" value="Genomic_DNA"/>
</dbReference>
<dbReference type="FunFam" id="1.10.510.10:FF:000533">
    <property type="entry name" value="cyclin-dependent kinase 10"/>
    <property type="match status" value="1"/>
</dbReference>
<evidence type="ECO:0000256" key="6">
    <source>
        <dbReference type="ARBA" id="ARBA00022840"/>
    </source>
</evidence>
<evidence type="ECO:0000313" key="10">
    <source>
        <dbReference type="EMBL" id="KOF95875.1"/>
    </source>
</evidence>
<feature type="binding site" evidence="7">
    <location>
        <position position="67"/>
    </location>
    <ligand>
        <name>ATP</name>
        <dbReference type="ChEBI" id="CHEBI:30616"/>
    </ligand>
</feature>
<keyword evidence="6 7" id="KW-0067">ATP-binding</keyword>
<dbReference type="InterPro" id="IPR008271">
    <property type="entry name" value="Ser/Thr_kinase_AS"/>
</dbReference>
<accession>A0A0L8I470</accession>
<dbReference type="InterPro" id="IPR017441">
    <property type="entry name" value="Protein_kinase_ATP_BS"/>
</dbReference>
<keyword evidence="5" id="KW-0418">Kinase</keyword>
<comment type="similarity">
    <text evidence="1">Belongs to the protein kinase superfamily. CMGC Ser/Thr protein kinase family. CDC2/CDKX subfamily.</text>
</comment>